<reference evidence="2 3" key="1">
    <citation type="submission" date="2013-09" db="EMBL/GenBank/DDBJ databases">
        <title>Genome sequencing of Arenimonas malthae.</title>
        <authorList>
            <person name="Chen F."/>
            <person name="Wang G."/>
        </authorList>
    </citation>
    <scope>NUCLEOTIDE SEQUENCE [LARGE SCALE GENOMIC DNA]</scope>
    <source>
        <strain evidence="2 3">CC-JY-1</strain>
    </source>
</reference>
<dbReference type="STRING" id="1384054.N790_04370"/>
<dbReference type="InterPro" id="IPR022742">
    <property type="entry name" value="Hydrolase_4"/>
</dbReference>
<dbReference type="Gene3D" id="3.40.50.1820">
    <property type="entry name" value="alpha/beta hydrolase"/>
    <property type="match status" value="1"/>
</dbReference>
<name>A0A091BG20_9GAMM</name>
<dbReference type="SUPFAM" id="SSF53474">
    <property type="entry name" value="alpha/beta-Hydrolases"/>
    <property type="match status" value="1"/>
</dbReference>
<dbReference type="PIRSF" id="PIRSF037442">
    <property type="entry name" value="UCP037442_abhydr"/>
    <property type="match status" value="1"/>
</dbReference>
<keyword evidence="3" id="KW-1185">Reference proteome</keyword>
<dbReference type="AlphaFoldDB" id="A0A091BG20"/>
<evidence type="ECO:0000313" key="3">
    <source>
        <dbReference type="Proteomes" id="UP000029392"/>
    </source>
</evidence>
<evidence type="ECO:0000313" key="2">
    <source>
        <dbReference type="EMBL" id="KFN51663.1"/>
    </source>
</evidence>
<dbReference type="Proteomes" id="UP000029392">
    <property type="component" value="Unassembled WGS sequence"/>
</dbReference>
<dbReference type="OrthoDB" id="9785076at2"/>
<accession>A0A091BG20</accession>
<feature type="domain" description="Serine aminopeptidase S33" evidence="1">
    <location>
        <begin position="35"/>
        <end position="250"/>
    </location>
</feature>
<comment type="caution">
    <text evidence="2">The sequence shown here is derived from an EMBL/GenBank/DDBJ whole genome shotgun (WGS) entry which is preliminary data.</text>
</comment>
<dbReference type="EMBL" id="AVCH01000053">
    <property type="protein sequence ID" value="KFN51663.1"/>
    <property type="molecule type" value="Genomic_DNA"/>
</dbReference>
<sequence length="280" mass="30112">MAMLPVETPLVAADGHRFPLRVFSPPGARAGLLWVPALGVPAQKYDRFAATLAQAGVAVAVHEWRGIGGSALRARRGVDWGYAELLGQDLPASVAALDPALRWRFGGHSLGGQFAAMAAALSPARCAGLVLVATGVPDARTFPAWERVLISAFARLLPPLTRAAGYYPGHRLGFAGREAGQLMRDWASTVRTGVYSGYGTGRPLEARLRELAVPVLALRFLHDWFVPEASLQGLVAKLGAGPRRWELFDDARLGARSDHFRWMREPGAVAPVVAEWLLSP</sequence>
<proteinExistence type="predicted"/>
<organism evidence="2 3">
    <name type="scientific">Arenimonas malthae CC-JY-1</name>
    <dbReference type="NCBI Taxonomy" id="1384054"/>
    <lineage>
        <taxon>Bacteria</taxon>
        <taxon>Pseudomonadati</taxon>
        <taxon>Pseudomonadota</taxon>
        <taxon>Gammaproteobacteria</taxon>
        <taxon>Lysobacterales</taxon>
        <taxon>Lysobacteraceae</taxon>
        <taxon>Arenimonas</taxon>
    </lineage>
</organism>
<dbReference type="PATRIC" id="fig|1384054.3.peg.695"/>
<evidence type="ECO:0000259" key="1">
    <source>
        <dbReference type="Pfam" id="PF12146"/>
    </source>
</evidence>
<dbReference type="eggNOG" id="COG4757">
    <property type="taxonomic scope" value="Bacteria"/>
</dbReference>
<dbReference type="Pfam" id="PF12146">
    <property type="entry name" value="Hydrolase_4"/>
    <property type="match status" value="1"/>
</dbReference>
<gene>
    <name evidence="2" type="ORF">N790_04370</name>
</gene>
<dbReference type="InterPro" id="IPR029058">
    <property type="entry name" value="AB_hydrolase_fold"/>
</dbReference>
<protein>
    <recommendedName>
        <fullName evidence="1">Serine aminopeptidase S33 domain-containing protein</fullName>
    </recommendedName>
</protein>
<dbReference type="InterPro" id="IPR017208">
    <property type="entry name" value="UCP037442_abhydr"/>
</dbReference>